<evidence type="ECO:0000256" key="9">
    <source>
        <dbReference type="ARBA" id="ARBA00023134"/>
    </source>
</evidence>
<protein>
    <recommendedName>
        <fullName evidence="10">Small ribosomal subunit biogenesis GTPase RsgA</fullName>
        <ecNumber evidence="10">3.6.1.-</ecNumber>
    </recommendedName>
</protein>
<dbReference type="GO" id="GO:0005525">
    <property type="term" value="F:GTP binding"/>
    <property type="evidence" value="ECO:0007669"/>
    <property type="project" value="UniProtKB-UniRule"/>
</dbReference>
<dbReference type="SUPFAM" id="SSF52540">
    <property type="entry name" value="P-loop containing nucleoside triphosphate hydrolases"/>
    <property type="match status" value="1"/>
</dbReference>
<dbReference type="GO" id="GO:0005737">
    <property type="term" value="C:cytoplasm"/>
    <property type="evidence" value="ECO:0007669"/>
    <property type="project" value="UniProtKB-SubCell"/>
</dbReference>
<dbReference type="GO" id="GO:0019843">
    <property type="term" value="F:rRNA binding"/>
    <property type="evidence" value="ECO:0007669"/>
    <property type="project" value="UniProtKB-KW"/>
</dbReference>
<keyword evidence="3 10" id="KW-0479">Metal-binding</keyword>
<dbReference type="EC" id="3.6.1.-" evidence="10"/>
<evidence type="ECO:0000313" key="14">
    <source>
        <dbReference type="Proteomes" id="UP000604083"/>
    </source>
</evidence>
<feature type="domain" description="EngC GTPase" evidence="11">
    <location>
        <begin position="111"/>
        <end position="260"/>
    </location>
</feature>
<dbReference type="PANTHER" id="PTHR32120:SF10">
    <property type="entry name" value="SMALL RIBOSOMAL SUBUNIT BIOGENESIS GTPASE RSGA"/>
    <property type="match status" value="1"/>
</dbReference>
<keyword evidence="14" id="KW-1185">Reference proteome</keyword>
<keyword evidence="5 10" id="KW-0547">Nucleotide-binding</keyword>
<dbReference type="Pfam" id="PF03193">
    <property type="entry name" value="RsgA_GTPase"/>
    <property type="match status" value="1"/>
</dbReference>
<evidence type="ECO:0000259" key="12">
    <source>
        <dbReference type="PROSITE" id="PS51721"/>
    </source>
</evidence>
<comment type="similarity">
    <text evidence="10">Belongs to the TRAFAC class YlqF/YawG GTPase family. RsgA subfamily.</text>
</comment>
<reference evidence="13" key="1">
    <citation type="submission" date="2021-01" db="EMBL/GenBank/DDBJ databases">
        <title>Modified the classification status of verrucomicrobia.</title>
        <authorList>
            <person name="Feng X."/>
        </authorList>
    </citation>
    <scope>NUCLEOTIDE SEQUENCE</scope>
    <source>
        <strain evidence="13">KCTC 12986</strain>
    </source>
</reference>
<dbReference type="NCBIfam" id="TIGR00157">
    <property type="entry name" value="ribosome small subunit-dependent GTPase A"/>
    <property type="match status" value="1"/>
</dbReference>
<evidence type="ECO:0000256" key="4">
    <source>
        <dbReference type="ARBA" id="ARBA00022730"/>
    </source>
</evidence>
<dbReference type="Gene3D" id="1.10.40.50">
    <property type="entry name" value="Probable gtpase engc, domain 3"/>
    <property type="match status" value="1"/>
</dbReference>
<keyword evidence="1 10" id="KW-0963">Cytoplasm</keyword>
<evidence type="ECO:0000256" key="2">
    <source>
        <dbReference type="ARBA" id="ARBA00022517"/>
    </source>
</evidence>
<evidence type="ECO:0000259" key="11">
    <source>
        <dbReference type="PROSITE" id="PS50936"/>
    </source>
</evidence>
<proteinExistence type="inferred from homology"/>
<accession>A0A934VLB9</accession>
<evidence type="ECO:0000256" key="3">
    <source>
        <dbReference type="ARBA" id="ARBA00022723"/>
    </source>
</evidence>
<dbReference type="EMBL" id="JAENIO010000004">
    <property type="protein sequence ID" value="MBK1832951.1"/>
    <property type="molecule type" value="Genomic_DNA"/>
</dbReference>
<keyword evidence="9 10" id="KW-0342">GTP-binding</keyword>
<dbReference type="PROSITE" id="PS50936">
    <property type="entry name" value="ENGC_GTPASE"/>
    <property type="match status" value="1"/>
</dbReference>
<evidence type="ECO:0000256" key="6">
    <source>
        <dbReference type="ARBA" id="ARBA00022801"/>
    </source>
</evidence>
<dbReference type="PANTHER" id="PTHR32120">
    <property type="entry name" value="SMALL RIBOSOMAL SUBUNIT BIOGENESIS GTPASE RSGA"/>
    <property type="match status" value="1"/>
</dbReference>
<feature type="binding site" evidence="10">
    <location>
        <begin position="150"/>
        <end position="153"/>
    </location>
    <ligand>
        <name>GTP</name>
        <dbReference type="ChEBI" id="CHEBI:37565"/>
    </ligand>
</feature>
<feature type="binding site" evidence="10">
    <location>
        <position position="290"/>
    </location>
    <ligand>
        <name>Zn(2+)</name>
        <dbReference type="ChEBI" id="CHEBI:29105"/>
    </ligand>
</feature>
<dbReference type="CDD" id="cd01854">
    <property type="entry name" value="YjeQ_EngC"/>
    <property type="match status" value="1"/>
</dbReference>
<keyword evidence="2 10" id="KW-0690">Ribosome biogenesis</keyword>
<comment type="subunit">
    <text evidence="10">Monomer. Associates with 30S ribosomal subunit, binds 16S rRNA.</text>
</comment>
<dbReference type="HAMAP" id="MF_01820">
    <property type="entry name" value="GTPase_RsgA"/>
    <property type="match status" value="1"/>
</dbReference>
<evidence type="ECO:0000256" key="8">
    <source>
        <dbReference type="ARBA" id="ARBA00022884"/>
    </source>
</evidence>
<dbReference type="InterPro" id="IPR030378">
    <property type="entry name" value="G_CP_dom"/>
</dbReference>
<evidence type="ECO:0000313" key="13">
    <source>
        <dbReference type="EMBL" id="MBK1832951.1"/>
    </source>
</evidence>
<dbReference type="GO" id="GO:0046872">
    <property type="term" value="F:metal ion binding"/>
    <property type="evidence" value="ECO:0007669"/>
    <property type="project" value="UniProtKB-KW"/>
</dbReference>
<keyword evidence="8 10" id="KW-0694">RNA-binding</keyword>
<keyword evidence="7 10" id="KW-0862">Zinc</keyword>
<dbReference type="GO" id="GO:0042274">
    <property type="term" value="P:ribosomal small subunit biogenesis"/>
    <property type="evidence" value="ECO:0007669"/>
    <property type="project" value="UniProtKB-UniRule"/>
</dbReference>
<dbReference type="AlphaFoldDB" id="A0A934VLB9"/>
<dbReference type="InterPro" id="IPR010914">
    <property type="entry name" value="RsgA_GTPase_dom"/>
</dbReference>
<comment type="subcellular location">
    <subcellularLocation>
        <location evidence="10">Cytoplasm</location>
    </subcellularLocation>
</comment>
<name>A0A934VLB9_9BACT</name>
<gene>
    <name evidence="10 13" type="primary">rsgA</name>
    <name evidence="13" type="ORF">JIN78_02655</name>
</gene>
<sequence length="367" mass="41283">MTLQEIGWSDFFEEQFAPYRKKGWVPARLVEETKINFRAWLEGGDELEVVTGGKVWHAASCDAELPAVGDWVAVEVQDDGDEHIIRARLERRTTFSRKKPGNSSEEQVIAANVDLVVVVTDAVADFNLRRLERYLTLIGKSGARGVLLVNKADLVSEEEMAELVASVKDLDARIEVRGASALEGTGLEVLKSYLTEGVTLALVGSSGVGKSTLVNQLLERDDLLTGEVNEVTGKGRHTTSWRELVLLPEGGMLIDNPGIREVQMWTDEATLRESFADIEELTRQCRFSDCRHEKDAGCAIVAAVEAGELDPARYESFLNLEIEIEELKRRQKKRQMATERWAKRDRKVKARNWADRVELDKEERGDW</sequence>
<organism evidence="13 14">
    <name type="scientific">Roseibacillus ishigakijimensis</name>
    <dbReference type="NCBI Taxonomy" id="454146"/>
    <lineage>
        <taxon>Bacteria</taxon>
        <taxon>Pseudomonadati</taxon>
        <taxon>Verrucomicrobiota</taxon>
        <taxon>Verrucomicrobiia</taxon>
        <taxon>Verrucomicrobiales</taxon>
        <taxon>Verrucomicrobiaceae</taxon>
        <taxon>Roseibacillus</taxon>
    </lineage>
</organism>
<evidence type="ECO:0000256" key="7">
    <source>
        <dbReference type="ARBA" id="ARBA00022833"/>
    </source>
</evidence>
<dbReference type="Proteomes" id="UP000604083">
    <property type="component" value="Unassembled WGS sequence"/>
</dbReference>
<feature type="binding site" evidence="10">
    <location>
        <begin position="204"/>
        <end position="212"/>
    </location>
    <ligand>
        <name>GTP</name>
        <dbReference type="ChEBI" id="CHEBI:37565"/>
    </ligand>
</feature>
<feature type="domain" description="CP-type G" evidence="12">
    <location>
        <begin position="105"/>
        <end position="262"/>
    </location>
</feature>
<dbReference type="InterPro" id="IPR004881">
    <property type="entry name" value="Ribosome_biogen_GTPase_RsgA"/>
</dbReference>
<keyword evidence="6 10" id="KW-0378">Hydrolase</keyword>
<dbReference type="Gene3D" id="3.40.50.300">
    <property type="entry name" value="P-loop containing nucleotide triphosphate hydrolases"/>
    <property type="match status" value="1"/>
</dbReference>
<evidence type="ECO:0000256" key="10">
    <source>
        <dbReference type="HAMAP-Rule" id="MF_01820"/>
    </source>
</evidence>
<feature type="binding site" evidence="10">
    <location>
        <position position="298"/>
    </location>
    <ligand>
        <name>Zn(2+)</name>
        <dbReference type="ChEBI" id="CHEBI:29105"/>
    </ligand>
</feature>
<comment type="caution">
    <text evidence="13">The sequence shown here is derived from an EMBL/GenBank/DDBJ whole genome shotgun (WGS) entry which is preliminary data.</text>
</comment>
<dbReference type="InterPro" id="IPR027417">
    <property type="entry name" value="P-loop_NTPase"/>
</dbReference>
<comment type="function">
    <text evidence="10">One of several proteins that assist in the late maturation steps of the functional core of the 30S ribosomal subunit. Helps release RbfA from mature subunits. May play a role in the assembly of ribosomal proteins into the subunit. Circularly permuted GTPase that catalyzes slow GTP hydrolysis, GTPase activity is stimulated by the 30S ribosomal subunit.</text>
</comment>
<evidence type="ECO:0000256" key="1">
    <source>
        <dbReference type="ARBA" id="ARBA00022490"/>
    </source>
</evidence>
<evidence type="ECO:0000256" key="5">
    <source>
        <dbReference type="ARBA" id="ARBA00022741"/>
    </source>
</evidence>
<feature type="binding site" evidence="10">
    <location>
        <position position="292"/>
    </location>
    <ligand>
        <name>Zn(2+)</name>
        <dbReference type="ChEBI" id="CHEBI:29105"/>
    </ligand>
</feature>
<dbReference type="GO" id="GO:0003924">
    <property type="term" value="F:GTPase activity"/>
    <property type="evidence" value="ECO:0007669"/>
    <property type="project" value="UniProtKB-UniRule"/>
</dbReference>
<comment type="cofactor">
    <cofactor evidence="10">
        <name>Zn(2+)</name>
        <dbReference type="ChEBI" id="CHEBI:29105"/>
    </cofactor>
    <text evidence="10">Binds 1 zinc ion per subunit.</text>
</comment>
<dbReference type="PROSITE" id="PS51721">
    <property type="entry name" value="G_CP"/>
    <property type="match status" value="1"/>
</dbReference>
<keyword evidence="4 10" id="KW-0699">rRNA-binding</keyword>
<dbReference type="RefSeq" id="WP_200390385.1">
    <property type="nucleotide sequence ID" value="NZ_JAENIO010000004.1"/>
</dbReference>
<feature type="binding site" evidence="10">
    <location>
        <position position="285"/>
    </location>
    <ligand>
        <name>Zn(2+)</name>
        <dbReference type="ChEBI" id="CHEBI:29105"/>
    </ligand>
</feature>